<feature type="signal peptide" evidence="1">
    <location>
        <begin position="1"/>
        <end position="26"/>
    </location>
</feature>
<dbReference type="InterPro" id="IPR050263">
    <property type="entry name" value="Bact_Fimbrial_Adh_Pro"/>
</dbReference>
<dbReference type="InterPro" id="IPR008966">
    <property type="entry name" value="Adhesion_dom_sf"/>
</dbReference>
<evidence type="ECO:0000313" key="3">
    <source>
        <dbReference type="EMBL" id="QNH77498.1"/>
    </source>
</evidence>
<reference evidence="4" key="1">
    <citation type="journal article" date="2020" name="Microbiol. Resour. Announc.">
        <title>Complete genome sequences of four natural Pseudomonas isolates that catabolize a wide range of aromatic compounds relevant to lignin valorization.</title>
        <authorList>
            <person name="Hatmaker E.A."/>
            <person name="Presley G."/>
            <person name="Cannon O."/>
            <person name="Guss A.M."/>
            <person name="Elkins J.G."/>
        </authorList>
    </citation>
    <scope>NUCLEOTIDE SEQUENCE [LARGE SCALE GENOMIC DNA]</scope>
    <source>
        <strain evidence="4">H1F5C</strain>
    </source>
</reference>
<feature type="domain" description="Fimbrial-type adhesion" evidence="2">
    <location>
        <begin position="36"/>
        <end position="167"/>
    </location>
</feature>
<evidence type="ECO:0000256" key="1">
    <source>
        <dbReference type="SAM" id="SignalP"/>
    </source>
</evidence>
<dbReference type="AlphaFoldDB" id="A0A7G7XC03"/>
<keyword evidence="1" id="KW-0732">Signal</keyword>
<organism evidence="3 4">
    <name type="scientific">Pseudomonas protegens</name>
    <dbReference type="NCBI Taxonomy" id="380021"/>
    <lineage>
        <taxon>Bacteria</taxon>
        <taxon>Pseudomonadati</taxon>
        <taxon>Pseudomonadota</taxon>
        <taxon>Gammaproteobacteria</taxon>
        <taxon>Pseudomonadales</taxon>
        <taxon>Pseudomonadaceae</taxon>
        <taxon>Pseudomonas</taxon>
    </lineage>
</organism>
<evidence type="ECO:0000313" key="4">
    <source>
        <dbReference type="Proteomes" id="UP000515277"/>
    </source>
</evidence>
<dbReference type="EMBL" id="CP060201">
    <property type="protein sequence ID" value="QNH77498.1"/>
    <property type="molecule type" value="Genomic_DNA"/>
</dbReference>
<dbReference type="GO" id="GO:0043709">
    <property type="term" value="P:cell adhesion involved in single-species biofilm formation"/>
    <property type="evidence" value="ECO:0007669"/>
    <property type="project" value="TreeGrafter"/>
</dbReference>
<gene>
    <name evidence="3" type="ORF">GGI48_30400</name>
</gene>
<dbReference type="PANTHER" id="PTHR33420">
    <property type="entry name" value="FIMBRIAL SUBUNIT ELFA-RELATED"/>
    <property type="match status" value="1"/>
</dbReference>
<dbReference type="Proteomes" id="UP000515277">
    <property type="component" value="Chromosome"/>
</dbReference>
<dbReference type="SUPFAM" id="SSF49401">
    <property type="entry name" value="Bacterial adhesins"/>
    <property type="match status" value="1"/>
</dbReference>
<sequence>MSKEICSKKMAALMAFCLCCSIPSMGSADTYRTSASISGTINKPTCKFNFSGSKDIKFEEVDIKKISTEQYRIPIELKVSCGLQPASVLLKLTGVAGFRSDLIKTNIEGLGIKLTSQRLGTTWQPNTSIRTTTQNNNSIYATLVSNPDTQFKSSEFSSTVSISADYD</sequence>
<dbReference type="InterPro" id="IPR000259">
    <property type="entry name" value="Adhesion_dom_fimbrial"/>
</dbReference>
<protein>
    <submittedName>
        <fullName evidence="3">Fimbrial protein</fullName>
    </submittedName>
</protein>
<evidence type="ECO:0000259" key="2">
    <source>
        <dbReference type="Pfam" id="PF00419"/>
    </source>
</evidence>
<feature type="chain" id="PRO_5030163263" evidence="1">
    <location>
        <begin position="27"/>
        <end position="167"/>
    </location>
</feature>
<name>A0A7G7XC03_9PSED</name>
<proteinExistence type="predicted"/>
<dbReference type="Pfam" id="PF00419">
    <property type="entry name" value="Fimbrial"/>
    <property type="match status" value="1"/>
</dbReference>
<dbReference type="GO" id="GO:0009289">
    <property type="term" value="C:pilus"/>
    <property type="evidence" value="ECO:0007669"/>
    <property type="project" value="InterPro"/>
</dbReference>
<dbReference type="InterPro" id="IPR036937">
    <property type="entry name" value="Adhesion_dom_fimbrial_sf"/>
</dbReference>
<dbReference type="PANTHER" id="PTHR33420:SF33">
    <property type="entry name" value="MINOR FIMBRIAL SUBUNIT"/>
    <property type="match status" value="1"/>
</dbReference>
<dbReference type="RefSeq" id="WP_179601684.1">
    <property type="nucleotide sequence ID" value="NZ_CP060201.1"/>
</dbReference>
<dbReference type="Gene3D" id="2.60.40.1090">
    <property type="entry name" value="Fimbrial-type adhesion domain"/>
    <property type="match status" value="1"/>
</dbReference>
<accession>A0A7G7XC03</accession>